<evidence type="ECO:0000259" key="2">
    <source>
        <dbReference type="PROSITE" id="PS50405"/>
    </source>
</evidence>
<reference evidence="3 4" key="1">
    <citation type="submission" date="2016-10" db="EMBL/GenBank/DDBJ databases">
        <authorList>
            <person name="Varghese N."/>
            <person name="Submissions S."/>
        </authorList>
    </citation>
    <scope>NUCLEOTIDE SEQUENCE [LARGE SCALE GENOMIC DNA]</scope>
    <source>
        <strain evidence="3 4">FF3</strain>
    </source>
</reference>
<dbReference type="InterPro" id="IPR004045">
    <property type="entry name" value="Glutathione_S-Trfase_N"/>
</dbReference>
<evidence type="ECO:0000259" key="1">
    <source>
        <dbReference type="PROSITE" id="PS50404"/>
    </source>
</evidence>
<dbReference type="InterPro" id="IPR036282">
    <property type="entry name" value="Glutathione-S-Trfase_C_sf"/>
</dbReference>
<dbReference type="SUPFAM" id="SSF47616">
    <property type="entry name" value="GST C-terminal domain-like"/>
    <property type="match status" value="1"/>
</dbReference>
<dbReference type="InterPro" id="IPR010987">
    <property type="entry name" value="Glutathione-S-Trfase_C-like"/>
</dbReference>
<dbReference type="Gene3D" id="1.20.1050.10">
    <property type="match status" value="1"/>
</dbReference>
<name>A0A975WC26_9RHOB</name>
<dbReference type="GeneID" id="80819409"/>
<dbReference type="PROSITE" id="PS50404">
    <property type="entry name" value="GST_NTER"/>
    <property type="match status" value="1"/>
</dbReference>
<dbReference type="Proteomes" id="UP000182932">
    <property type="component" value="Unassembled WGS sequence"/>
</dbReference>
<dbReference type="SFLD" id="SFLDS00019">
    <property type="entry name" value="Glutathione_Transferase_(cytos"/>
    <property type="match status" value="1"/>
</dbReference>
<organism evidence="3 4">
    <name type="scientific">Marinovum algicola</name>
    <dbReference type="NCBI Taxonomy" id="42444"/>
    <lineage>
        <taxon>Bacteria</taxon>
        <taxon>Pseudomonadati</taxon>
        <taxon>Pseudomonadota</taxon>
        <taxon>Alphaproteobacteria</taxon>
        <taxon>Rhodobacterales</taxon>
        <taxon>Roseobacteraceae</taxon>
        <taxon>Marinovum</taxon>
    </lineage>
</organism>
<keyword evidence="4" id="KW-1185">Reference proteome</keyword>
<dbReference type="InterPro" id="IPR036249">
    <property type="entry name" value="Thioredoxin-like_sf"/>
</dbReference>
<accession>A0A975WC26</accession>
<proteinExistence type="predicted"/>
<dbReference type="PANTHER" id="PTHR44051:SF8">
    <property type="entry name" value="GLUTATHIONE S-TRANSFERASE GSTA"/>
    <property type="match status" value="1"/>
</dbReference>
<dbReference type="SUPFAM" id="SSF52833">
    <property type="entry name" value="Thioredoxin-like"/>
    <property type="match status" value="1"/>
</dbReference>
<feature type="domain" description="GST N-terminal" evidence="1">
    <location>
        <begin position="1"/>
        <end position="75"/>
    </location>
</feature>
<dbReference type="PANTHER" id="PTHR44051">
    <property type="entry name" value="GLUTATHIONE S-TRANSFERASE-RELATED"/>
    <property type="match status" value="1"/>
</dbReference>
<dbReference type="PROSITE" id="PS50405">
    <property type="entry name" value="GST_CTER"/>
    <property type="match status" value="1"/>
</dbReference>
<dbReference type="SFLD" id="SFLDG00358">
    <property type="entry name" value="Main_(cytGST)"/>
    <property type="match status" value="1"/>
</dbReference>
<comment type="caution">
    <text evidence="3">The sequence shown here is derived from an EMBL/GenBank/DDBJ whole genome shotgun (WGS) entry which is preliminary data.</text>
</comment>
<sequence length="199" mass="21773">MYTVIGGVASRTFRVLWMLEELGADYEHRPASPHAEEVTAHSASGKIPVLLDGDAALTDSTAILTYLADKHGALTYPAGSLERARQDAVTFAVLDELDSLLWTAARHSFVLPEDQRVPAVKESLKAEYARNLARLTDRVAGPFVMGARMTVPDIVLTHCCNWAISAKFPDPDKRLAPYLSQMRARPAFGRARALSKPVS</sequence>
<dbReference type="CDD" id="cd03046">
    <property type="entry name" value="GST_N_GTT1_like"/>
    <property type="match status" value="1"/>
</dbReference>
<dbReference type="InterPro" id="IPR040079">
    <property type="entry name" value="Glutathione_S-Trfase"/>
</dbReference>
<dbReference type="AlphaFoldDB" id="A0A975WC26"/>
<gene>
    <name evidence="3" type="ORF">SAMN04487940_1125</name>
</gene>
<dbReference type="Pfam" id="PF13417">
    <property type="entry name" value="GST_N_3"/>
    <property type="match status" value="1"/>
</dbReference>
<evidence type="ECO:0000313" key="3">
    <source>
        <dbReference type="EMBL" id="SEJ85669.1"/>
    </source>
</evidence>
<feature type="domain" description="GST C-terminal" evidence="2">
    <location>
        <begin position="79"/>
        <end position="199"/>
    </location>
</feature>
<dbReference type="RefSeq" id="WP_074837442.1">
    <property type="nucleotide sequence ID" value="NZ_FNYY01000012.1"/>
</dbReference>
<dbReference type="EMBL" id="FNYY01000012">
    <property type="protein sequence ID" value="SEJ85669.1"/>
    <property type="molecule type" value="Genomic_DNA"/>
</dbReference>
<dbReference type="Gene3D" id="3.40.30.10">
    <property type="entry name" value="Glutaredoxin"/>
    <property type="match status" value="1"/>
</dbReference>
<evidence type="ECO:0000313" key="4">
    <source>
        <dbReference type="Proteomes" id="UP000182932"/>
    </source>
</evidence>
<protein>
    <submittedName>
        <fullName evidence="3">Glutathione S-transferase</fullName>
    </submittedName>
</protein>